<dbReference type="InterPro" id="IPR004341">
    <property type="entry name" value="CAT_RNA-bd_dom"/>
</dbReference>
<feature type="domain" description="PRD" evidence="3">
    <location>
        <begin position="172"/>
        <end position="278"/>
    </location>
</feature>
<organism evidence="4 5">
    <name type="scientific">Eisenbergiella massiliensis</name>
    <dbReference type="NCBI Taxonomy" id="1720294"/>
    <lineage>
        <taxon>Bacteria</taxon>
        <taxon>Bacillati</taxon>
        <taxon>Bacillota</taxon>
        <taxon>Clostridia</taxon>
        <taxon>Lachnospirales</taxon>
        <taxon>Lachnospiraceae</taxon>
        <taxon>Eisenbergiella</taxon>
    </lineage>
</organism>
<dbReference type="RefSeq" id="WP_117544278.1">
    <property type="nucleotide sequence ID" value="NZ_QVLV01000004.1"/>
</dbReference>
<dbReference type="SMART" id="SM01061">
    <property type="entry name" value="CAT_RBD"/>
    <property type="match status" value="1"/>
</dbReference>
<dbReference type="Gene3D" id="2.30.24.10">
    <property type="entry name" value="CAT RNA-binding domain"/>
    <property type="match status" value="1"/>
</dbReference>
<dbReference type="AlphaFoldDB" id="A0A3E3I865"/>
<dbReference type="InterPro" id="IPR050661">
    <property type="entry name" value="BglG_antiterminators"/>
</dbReference>
<dbReference type="Pfam" id="PF03123">
    <property type="entry name" value="CAT_RBD"/>
    <property type="match status" value="1"/>
</dbReference>
<dbReference type="Gene3D" id="1.10.1790.10">
    <property type="entry name" value="PRD domain"/>
    <property type="match status" value="2"/>
</dbReference>
<dbReference type="GO" id="GO:0003723">
    <property type="term" value="F:RNA binding"/>
    <property type="evidence" value="ECO:0007669"/>
    <property type="project" value="InterPro"/>
</dbReference>
<keyword evidence="1" id="KW-0677">Repeat</keyword>
<dbReference type="Pfam" id="PF00874">
    <property type="entry name" value="PRD"/>
    <property type="match status" value="2"/>
</dbReference>
<dbReference type="InterPro" id="IPR036634">
    <property type="entry name" value="PRD_sf"/>
</dbReference>
<reference evidence="4" key="1">
    <citation type="submission" date="2018-08" db="EMBL/GenBank/DDBJ databases">
        <title>A genome reference for cultivated species of the human gut microbiota.</title>
        <authorList>
            <person name="Zou Y."/>
            <person name="Xue W."/>
            <person name="Luo G."/>
        </authorList>
    </citation>
    <scope>NUCLEOTIDE SEQUENCE [LARGE SCALE GENOMIC DNA]</scope>
    <source>
        <strain evidence="4">TF05-5AC</strain>
    </source>
</reference>
<protein>
    <submittedName>
        <fullName evidence="4">PRD domain-containing protein</fullName>
    </submittedName>
</protein>
<evidence type="ECO:0000313" key="5">
    <source>
        <dbReference type="Proteomes" id="UP000260812"/>
    </source>
</evidence>
<dbReference type="PANTHER" id="PTHR30185:SF15">
    <property type="entry name" value="CRYPTIC BETA-GLUCOSIDE BGL OPERON ANTITERMINATOR"/>
    <property type="match status" value="1"/>
</dbReference>
<dbReference type="GeneID" id="97986925"/>
<feature type="region of interest" description="Disordered" evidence="2">
    <location>
        <begin position="275"/>
        <end position="297"/>
    </location>
</feature>
<dbReference type="SUPFAM" id="SSF50151">
    <property type="entry name" value="SacY-like RNA-binding domain"/>
    <property type="match status" value="1"/>
</dbReference>
<proteinExistence type="predicted"/>
<dbReference type="Proteomes" id="UP000260812">
    <property type="component" value="Unassembled WGS sequence"/>
</dbReference>
<feature type="compositionally biased region" description="Basic and acidic residues" evidence="2">
    <location>
        <begin position="286"/>
        <end position="297"/>
    </location>
</feature>
<dbReference type="GO" id="GO:0006355">
    <property type="term" value="P:regulation of DNA-templated transcription"/>
    <property type="evidence" value="ECO:0007669"/>
    <property type="project" value="InterPro"/>
</dbReference>
<sequence>MYRIRKVLNHNAAIVIGMEDNGEYLLMGKGVGFGKKTGERVEAGPETTAYCLQQLTDRGDAKEVIKSVSPVCLELANEVLNEAERVFGRIDRSILFPMADHMEYAVRRIKNREQISNPLTEDIRLLFHREYKVAQSVQPLLWERMKVKIDEHEIGYIALHVHAAIEDEKVSQAMQIARAVRECVTLVEQQTGMKIDVMSLAYNRLMNHVRYMVARALSGERLKLNMNDYMRVKFPEAFETAAVICEEIGRSLNRKLDDVETGYLAMHIERVKDDETTGSANNKAKKTTEEYHAGCGH</sequence>
<dbReference type="SUPFAM" id="SSF63520">
    <property type="entry name" value="PTS-regulatory domain, PRD"/>
    <property type="match status" value="2"/>
</dbReference>
<dbReference type="InterPro" id="IPR036650">
    <property type="entry name" value="CAT_RNA-bd_dom_sf"/>
</dbReference>
<comment type="caution">
    <text evidence="4">The sequence shown here is derived from an EMBL/GenBank/DDBJ whole genome shotgun (WGS) entry which is preliminary data.</text>
</comment>
<dbReference type="PROSITE" id="PS51372">
    <property type="entry name" value="PRD_2"/>
    <property type="match status" value="2"/>
</dbReference>
<dbReference type="InterPro" id="IPR011608">
    <property type="entry name" value="PRD"/>
</dbReference>
<feature type="domain" description="PRD" evidence="3">
    <location>
        <begin position="67"/>
        <end position="171"/>
    </location>
</feature>
<evidence type="ECO:0000259" key="3">
    <source>
        <dbReference type="PROSITE" id="PS51372"/>
    </source>
</evidence>
<name>A0A3E3I865_9FIRM</name>
<dbReference type="EMBL" id="QVLV01000004">
    <property type="protein sequence ID" value="RGE62623.1"/>
    <property type="molecule type" value="Genomic_DNA"/>
</dbReference>
<accession>A0A3E3I865</accession>
<gene>
    <name evidence="4" type="ORF">DXC51_08540</name>
</gene>
<evidence type="ECO:0000313" key="4">
    <source>
        <dbReference type="EMBL" id="RGE62623.1"/>
    </source>
</evidence>
<evidence type="ECO:0000256" key="2">
    <source>
        <dbReference type="SAM" id="MobiDB-lite"/>
    </source>
</evidence>
<evidence type="ECO:0000256" key="1">
    <source>
        <dbReference type="ARBA" id="ARBA00022737"/>
    </source>
</evidence>
<dbReference type="PANTHER" id="PTHR30185">
    <property type="entry name" value="CRYPTIC BETA-GLUCOSIDE BGL OPERON ANTITERMINATOR"/>
    <property type="match status" value="1"/>
</dbReference>
<keyword evidence="5" id="KW-1185">Reference proteome</keyword>